<gene>
    <name evidence="1" type="ORF">NZ47_02675</name>
</gene>
<dbReference type="Proteomes" id="UP000030993">
    <property type="component" value="Unassembled WGS sequence"/>
</dbReference>
<sequence>MKKYYLVEITVNPIRETIVYDMSSHEYEEKPQNSTFPNGPETIYTHWFDTSEMAKAFYIHDKKTLDPKFHFNN</sequence>
<reference evidence="1 2" key="1">
    <citation type="journal article" date="2013" name="PLoS ONE">
        <title>Identification and characterization of three novel lipases belonging to families II and V from Anaerovibrio lipolyticus 5ST.</title>
        <authorList>
            <person name="Prive F."/>
            <person name="Kaderbhai N.N."/>
            <person name="Girdwood S."/>
            <person name="Worgan H.J."/>
            <person name="Pinloche E."/>
            <person name="Scollan N.D."/>
            <person name="Huws S.A."/>
            <person name="Newbold C.J."/>
        </authorList>
    </citation>
    <scope>NUCLEOTIDE SEQUENCE [LARGE SCALE GENOMIC DNA]</scope>
    <source>
        <strain evidence="1 2">5S</strain>
    </source>
</reference>
<dbReference type="EMBL" id="JSCE01000054">
    <property type="protein sequence ID" value="KHM52761.1"/>
    <property type="molecule type" value="Genomic_DNA"/>
</dbReference>
<organism evidence="1 2">
    <name type="scientific">Anaerovibrio lipolyticus</name>
    <dbReference type="NCBI Taxonomy" id="82374"/>
    <lineage>
        <taxon>Bacteria</taxon>
        <taxon>Bacillati</taxon>
        <taxon>Bacillota</taxon>
        <taxon>Negativicutes</taxon>
        <taxon>Selenomonadales</taxon>
        <taxon>Selenomonadaceae</taxon>
        <taxon>Anaerovibrio</taxon>
    </lineage>
</organism>
<name>A0A0B2K1Y8_9FIRM</name>
<evidence type="ECO:0000313" key="2">
    <source>
        <dbReference type="Proteomes" id="UP000030993"/>
    </source>
</evidence>
<dbReference type="AlphaFoldDB" id="A0A0B2K1Y8"/>
<keyword evidence="2" id="KW-1185">Reference proteome</keyword>
<dbReference type="RefSeq" id="WP_039206165.1">
    <property type="nucleotide sequence ID" value="NZ_JSCE01000054.1"/>
</dbReference>
<accession>A0A0B2K1Y8</accession>
<evidence type="ECO:0000313" key="1">
    <source>
        <dbReference type="EMBL" id="KHM52761.1"/>
    </source>
</evidence>
<comment type="caution">
    <text evidence="1">The sequence shown here is derived from an EMBL/GenBank/DDBJ whole genome shotgun (WGS) entry which is preliminary data.</text>
</comment>
<proteinExistence type="predicted"/>
<protein>
    <submittedName>
        <fullName evidence="1">Uncharacterized protein</fullName>
    </submittedName>
</protein>